<gene>
    <name evidence="16" type="primary">TIGIT</name>
</gene>
<dbReference type="Ensembl" id="ENSPSNT00000023549.1">
    <property type="protein sequence ID" value="ENSPSNP00000020908.1"/>
    <property type="gene ID" value="ENSPSNG00000015281.1"/>
</dbReference>
<dbReference type="FunFam" id="2.60.40.10:FF:001182">
    <property type="entry name" value="T-cell immunoreceptor with Ig and ITIM domains"/>
    <property type="match status" value="1"/>
</dbReference>
<dbReference type="GO" id="GO:0042267">
    <property type="term" value="P:natural killer cell mediated cytotoxicity"/>
    <property type="evidence" value="ECO:0007669"/>
    <property type="project" value="Ensembl"/>
</dbReference>
<dbReference type="InterPro" id="IPR036179">
    <property type="entry name" value="Ig-like_dom_sf"/>
</dbReference>
<evidence type="ECO:0000256" key="3">
    <source>
        <dbReference type="ARBA" id="ARBA00022692"/>
    </source>
</evidence>
<dbReference type="GeneTree" id="ENSGT00390000012671"/>
<keyword evidence="2" id="KW-1003">Cell membrane</keyword>
<evidence type="ECO:0000256" key="6">
    <source>
        <dbReference type="ARBA" id="ARBA00023136"/>
    </source>
</evidence>
<comment type="function">
    <text evidence="10">Inhibitory receptor that plays a role in the modulation of immune responses. Suppresses T-cell activation by promoting the generation of mature immunoregulatory dendritic cells. Upon binding to its ligands PVR/CD155 or NECTIN2/CD112, which are expressed on antigen-presenting cells, sends inhibitory signals to the T-cell or NK cell. Mechanistically, interaction with ligand leads to phosphorylation of the cytoplasmic tail by Src family tyrosine kinases such as FYN or LCK, allowing subsequent binding to adapter GRB2 and SHIP1/INPP5D. In turn, inhibits PI3K and MAPK signaling cascades. In addition, associates with beta-arrestin-2/ARRB2 to recruit SHIP1/INPP5D that suppresses autoubiquitination of TRAF6 and subsequently inhibits NF-kappa-B signaling pathway. Also acts as a receptor for NECTIN4 to inhibit NK cell cytotoxicity.</text>
</comment>
<sequence length="293" mass="31888">MVFLVAHPVQFLVFPKPSLPQRLSFTLPSAVGQFRWQKRPQLLPVGPLGRSMQWCLLLLWAQGLRQALLPASGAVTGRIVTTGNISAEEGGSVTLQCHLSSTTAKVTQVNWKQQDQVLAIHHASLGWHIDPAFTERMVPGPNLGLTLQSLTRNDTGEYVCIYHTYPDGIYKGTVFLEVLQSSVAEHSAGFQIPLLGAMATVLAVIGTAVIVVLTLARKKSLRIRSAEGGLGRRLSEQEWRPGVLSSPGSCVRADAGLCREQPGEDRAEPEPHDYFNVLSYRSLASFSVPAEEG</sequence>
<reference evidence="16" key="1">
    <citation type="submission" date="2019-08" db="EMBL/GenBank/DDBJ databases">
        <title>Phocoena sinus (Vaquita) genome, mPhoSin1, primary haplotype.</title>
        <authorList>
            <person name="Morin P."/>
            <person name="Mountcastle J."/>
            <person name="Fungtammasan C."/>
            <person name="Rhie A."/>
            <person name="Rojas-Bracho L."/>
            <person name="Smith C.R."/>
            <person name="Taylor B.L."/>
            <person name="Gulland F.M.D."/>
            <person name="Musser W."/>
            <person name="Houck M."/>
            <person name="Haase B."/>
            <person name="Paez S."/>
            <person name="Howe K."/>
            <person name="Torrance J."/>
            <person name="Formenti G."/>
            <person name="Phillippy A."/>
            <person name="Ryder O."/>
            <person name="Jarvis E.D."/>
            <person name="Fedrigo O."/>
        </authorList>
    </citation>
    <scope>NUCLEOTIDE SEQUENCE [LARGE SCALE GENOMIC DNA]</scope>
</reference>
<name>A0A8C9E6B1_PHOSS</name>
<dbReference type="InterPro" id="IPR007110">
    <property type="entry name" value="Ig-like_dom"/>
</dbReference>
<evidence type="ECO:0000256" key="9">
    <source>
        <dbReference type="ARBA" id="ARBA00023319"/>
    </source>
</evidence>
<evidence type="ECO:0000256" key="14">
    <source>
        <dbReference type="SAM" id="Phobius"/>
    </source>
</evidence>
<keyword evidence="17" id="KW-1185">Reference proteome</keyword>
<keyword evidence="3 14" id="KW-0812">Transmembrane</keyword>
<dbReference type="GO" id="GO:0045953">
    <property type="term" value="P:negative regulation of natural killer cell mediated cytotoxicity"/>
    <property type="evidence" value="ECO:0007669"/>
    <property type="project" value="Ensembl"/>
</dbReference>
<evidence type="ECO:0000313" key="16">
    <source>
        <dbReference type="Ensembl" id="ENSPSNP00000020908.1"/>
    </source>
</evidence>
<keyword evidence="5 14" id="KW-1133">Transmembrane helix</keyword>
<keyword evidence="8" id="KW-0325">Glycoprotein</keyword>
<keyword evidence="6 14" id="KW-0472">Membrane</keyword>
<organism evidence="16 17">
    <name type="scientific">Phocoena sinus</name>
    <name type="common">Vaquita</name>
    <dbReference type="NCBI Taxonomy" id="42100"/>
    <lineage>
        <taxon>Eukaryota</taxon>
        <taxon>Metazoa</taxon>
        <taxon>Chordata</taxon>
        <taxon>Craniata</taxon>
        <taxon>Vertebrata</taxon>
        <taxon>Euteleostomi</taxon>
        <taxon>Mammalia</taxon>
        <taxon>Eutheria</taxon>
        <taxon>Laurasiatheria</taxon>
        <taxon>Artiodactyla</taxon>
        <taxon>Whippomorpha</taxon>
        <taxon>Cetacea</taxon>
        <taxon>Odontoceti</taxon>
        <taxon>Phocoenidae</taxon>
        <taxon>Phocoena</taxon>
    </lineage>
</organism>
<feature type="transmembrane region" description="Helical" evidence="14">
    <location>
        <begin position="194"/>
        <end position="216"/>
    </location>
</feature>
<keyword evidence="7" id="KW-1015">Disulfide bond</keyword>
<reference evidence="16" key="2">
    <citation type="submission" date="2025-08" db="UniProtKB">
        <authorList>
            <consortium name="Ensembl"/>
        </authorList>
    </citation>
    <scope>IDENTIFICATION</scope>
</reference>
<dbReference type="InterPro" id="IPR013783">
    <property type="entry name" value="Ig-like_fold"/>
</dbReference>
<evidence type="ECO:0000313" key="17">
    <source>
        <dbReference type="Proteomes" id="UP000694554"/>
    </source>
</evidence>
<dbReference type="Pfam" id="PF07686">
    <property type="entry name" value="V-set"/>
    <property type="match status" value="1"/>
</dbReference>
<evidence type="ECO:0000259" key="15">
    <source>
        <dbReference type="PROSITE" id="PS50835"/>
    </source>
</evidence>
<reference evidence="16" key="3">
    <citation type="submission" date="2025-09" db="UniProtKB">
        <authorList>
            <consortium name="Ensembl"/>
        </authorList>
    </citation>
    <scope>IDENTIFICATION</scope>
</reference>
<dbReference type="GO" id="GO:0005886">
    <property type="term" value="C:plasma membrane"/>
    <property type="evidence" value="ECO:0007669"/>
    <property type="project" value="UniProtKB-SubCell"/>
</dbReference>
<evidence type="ECO:0000256" key="5">
    <source>
        <dbReference type="ARBA" id="ARBA00022989"/>
    </source>
</evidence>
<dbReference type="GO" id="GO:0038023">
    <property type="term" value="F:signaling receptor activity"/>
    <property type="evidence" value="ECO:0007669"/>
    <property type="project" value="Ensembl"/>
</dbReference>
<protein>
    <recommendedName>
        <fullName evidence="12">T-cell immunoreceptor with Ig and ITIM domains</fullName>
    </recommendedName>
    <alternativeName>
        <fullName evidence="13">V-set and transmembrane domain-containing protein 3</fullName>
    </alternativeName>
</protein>
<keyword evidence="4" id="KW-0732">Signal</keyword>
<comment type="subcellular location">
    <subcellularLocation>
        <location evidence="1">Cell membrane</location>
        <topology evidence="1">Single-pass type I membrane protein</topology>
    </subcellularLocation>
</comment>
<evidence type="ECO:0000256" key="8">
    <source>
        <dbReference type="ARBA" id="ARBA00023180"/>
    </source>
</evidence>
<evidence type="ECO:0000256" key="11">
    <source>
        <dbReference type="ARBA" id="ARBA00062443"/>
    </source>
</evidence>
<dbReference type="InterPro" id="IPR042948">
    <property type="entry name" value="TIGIT"/>
</dbReference>
<dbReference type="PANTHER" id="PTHR47734">
    <property type="entry name" value="T-CELL IMMUNORECEPTOR WITH IG AND ITIM DOMAINS PROTEIN, TIGIT"/>
    <property type="match status" value="1"/>
</dbReference>
<dbReference type="GO" id="GO:0005102">
    <property type="term" value="F:signaling receptor binding"/>
    <property type="evidence" value="ECO:0007669"/>
    <property type="project" value="Ensembl"/>
</dbReference>
<accession>A0A8C9E6B1</accession>
<evidence type="ECO:0000256" key="7">
    <source>
        <dbReference type="ARBA" id="ARBA00023157"/>
    </source>
</evidence>
<evidence type="ECO:0000256" key="2">
    <source>
        <dbReference type="ARBA" id="ARBA00022475"/>
    </source>
</evidence>
<dbReference type="InterPro" id="IPR003599">
    <property type="entry name" value="Ig_sub"/>
</dbReference>
<feature type="domain" description="Ig-like" evidence="15">
    <location>
        <begin position="70"/>
        <end position="160"/>
    </location>
</feature>
<dbReference type="GO" id="GO:0050868">
    <property type="term" value="P:negative regulation of T cell activation"/>
    <property type="evidence" value="ECO:0007669"/>
    <property type="project" value="Ensembl"/>
</dbReference>
<dbReference type="GO" id="GO:0009986">
    <property type="term" value="C:cell surface"/>
    <property type="evidence" value="ECO:0007669"/>
    <property type="project" value="Ensembl"/>
</dbReference>
<dbReference type="SUPFAM" id="SSF48726">
    <property type="entry name" value="Immunoglobulin"/>
    <property type="match status" value="1"/>
</dbReference>
<dbReference type="GO" id="GO:0032695">
    <property type="term" value="P:negative regulation of interleukin-12 production"/>
    <property type="evidence" value="ECO:0007669"/>
    <property type="project" value="Ensembl"/>
</dbReference>
<dbReference type="PANTHER" id="PTHR47734:SF1">
    <property type="entry name" value="T-CELL IMMUNORECEPTOR WITH IG AND ITIM DOMAINS"/>
    <property type="match status" value="1"/>
</dbReference>
<dbReference type="SMART" id="SM00409">
    <property type="entry name" value="IG"/>
    <property type="match status" value="1"/>
</dbReference>
<evidence type="ECO:0000256" key="4">
    <source>
        <dbReference type="ARBA" id="ARBA00022729"/>
    </source>
</evidence>
<dbReference type="PROSITE" id="PS50835">
    <property type="entry name" value="IG_LIKE"/>
    <property type="match status" value="1"/>
</dbReference>
<dbReference type="InterPro" id="IPR013106">
    <property type="entry name" value="Ig_V-set"/>
</dbReference>
<evidence type="ECO:0000256" key="1">
    <source>
        <dbReference type="ARBA" id="ARBA00004251"/>
    </source>
</evidence>
<dbReference type="GO" id="GO:0032733">
    <property type="term" value="P:positive regulation of interleukin-10 production"/>
    <property type="evidence" value="ECO:0007669"/>
    <property type="project" value="Ensembl"/>
</dbReference>
<dbReference type="AlphaFoldDB" id="A0A8C9E6B1"/>
<evidence type="ECO:0000256" key="10">
    <source>
        <dbReference type="ARBA" id="ARBA00059118"/>
    </source>
</evidence>
<evidence type="ECO:0000256" key="12">
    <source>
        <dbReference type="ARBA" id="ARBA00068460"/>
    </source>
</evidence>
<evidence type="ECO:0000256" key="13">
    <source>
        <dbReference type="ARBA" id="ARBA00079912"/>
    </source>
</evidence>
<comment type="subunit">
    <text evidence="11">Homodimer in cis; binds with high affinity to PVR, forming a heterotetrameric assembly of two TIGIT and two PVR molecules. Binds with lower affinity to NECTIN2 and NECTIN3. Interacts with GRB2. Interacts with NECTIN4.</text>
</comment>
<dbReference type="Gene3D" id="2.60.40.10">
    <property type="entry name" value="Immunoglobulins"/>
    <property type="match status" value="1"/>
</dbReference>
<dbReference type="GO" id="GO:0042802">
    <property type="term" value="F:identical protein binding"/>
    <property type="evidence" value="ECO:0007669"/>
    <property type="project" value="Ensembl"/>
</dbReference>
<dbReference type="Proteomes" id="UP000694554">
    <property type="component" value="Chromosome 4"/>
</dbReference>
<keyword evidence="9" id="KW-0393">Immunoglobulin domain</keyword>
<proteinExistence type="predicted"/>